<organism evidence="1">
    <name type="scientific">Oscillatoriales cyanobacterium SpSt-418</name>
    <dbReference type="NCBI Taxonomy" id="2282169"/>
    <lineage>
        <taxon>Bacteria</taxon>
        <taxon>Bacillati</taxon>
        <taxon>Cyanobacteriota</taxon>
        <taxon>Cyanophyceae</taxon>
        <taxon>Oscillatoriophycideae</taxon>
        <taxon>Oscillatoriales</taxon>
    </lineage>
</organism>
<accession>A0A7C3PJF2</accession>
<dbReference type="AlphaFoldDB" id="A0A7C3PJF2"/>
<reference evidence="1" key="1">
    <citation type="journal article" date="2020" name="mSystems">
        <title>Genome- and Community-Level Interaction Insights into Carbon Utilization and Element Cycling Functions of Hydrothermarchaeota in Hydrothermal Sediment.</title>
        <authorList>
            <person name="Zhou Z."/>
            <person name="Liu Y."/>
            <person name="Xu W."/>
            <person name="Pan J."/>
            <person name="Luo Z.H."/>
            <person name="Li M."/>
        </authorList>
    </citation>
    <scope>NUCLEOTIDE SEQUENCE [LARGE SCALE GENOMIC DNA]</scope>
    <source>
        <strain evidence="1">SpSt-418</strain>
    </source>
</reference>
<gene>
    <name evidence="1" type="ORF">ENR64_22670</name>
</gene>
<evidence type="ECO:0000313" key="1">
    <source>
        <dbReference type="EMBL" id="HFN00499.1"/>
    </source>
</evidence>
<protein>
    <submittedName>
        <fullName evidence="1">Uncharacterized protein</fullName>
    </submittedName>
</protein>
<proteinExistence type="predicted"/>
<name>A0A7C3PJF2_9CYAN</name>
<sequence length="92" mass="9901">MSNPSSPTSATSAPEVGTPVDRLSDFVGARAGQAENAIQERGYRFVKADNSSGDAVYSYWQEIDTQYCVVIRTAEGRYDSIIYNGAAGNCQP</sequence>
<comment type="caution">
    <text evidence="1">The sequence shown here is derived from an EMBL/GenBank/DDBJ whole genome shotgun (WGS) entry which is preliminary data.</text>
</comment>
<dbReference type="EMBL" id="DSRU01000324">
    <property type="protein sequence ID" value="HFN00499.1"/>
    <property type="molecule type" value="Genomic_DNA"/>
</dbReference>